<dbReference type="EC" id="2.5.1.18" evidence="1"/>
<evidence type="ECO:0000313" key="5">
    <source>
        <dbReference type="Proteomes" id="UP000886595"/>
    </source>
</evidence>
<dbReference type="PANTHER" id="PTHR44420:SF4">
    <property type="entry name" value="F18O14.31-RELATED"/>
    <property type="match status" value="1"/>
</dbReference>
<evidence type="ECO:0000256" key="1">
    <source>
        <dbReference type="ARBA" id="ARBA00012452"/>
    </source>
</evidence>
<sequence>MFHLCLDVSLDQESLHLSLTALYGDSLSVALLLSSENKLYQLYLLRDKGAMARIKPQVSCLNPGKLRKLISCTIVGEKLPCHCQISLVDAMGTRFTKDGKIVGLDPDNDLVVLKIETEGRELKPVSLGTSSDLYVALVNHLKTHDGHYKSWSVPESLPHVHGYMNALLSLDSFQKTKTEERYVIAGWAHKVLELMLVQVDVVDSVLSFCSSVCGEVSPAAATGGGGVCSPVLQGTCLFFFGQHKAHLPKVSVLAFLSFGLPTRFSVGFDYNHRRTHQKLIKYFEDVAGFGIRDNKMNLSFLWFMPMVNIFAFCFDNTVVASHH</sequence>
<name>A0A8X7R0U5_BRACI</name>
<comment type="catalytic activity">
    <reaction evidence="3">
        <text>RX + glutathione = an S-substituted glutathione + a halide anion + H(+)</text>
        <dbReference type="Rhea" id="RHEA:16437"/>
        <dbReference type="ChEBI" id="CHEBI:15378"/>
        <dbReference type="ChEBI" id="CHEBI:16042"/>
        <dbReference type="ChEBI" id="CHEBI:17792"/>
        <dbReference type="ChEBI" id="CHEBI:57925"/>
        <dbReference type="ChEBI" id="CHEBI:90779"/>
        <dbReference type="EC" id="2.5.1.18"/>
    </reaction>
</comment>
<keyword evidence="5" id="KW-1185">Reference proteome</keyword>
<dbReference type="SUPFAM" id="SSF47616">
    <property type="entry name" value="GST C-terminal domain-like"/>
    <property type="match status" value="1"/>
</dbReference>
<reference evidence="4 5" key="1">
    <citation type="submission" date="2020-02" db="EMBL/GenBank/DDBJ databases">
        <authorList>
            <person name="Ma Q."/>
            <person name="Huang Y."/>
            <person name="Song X."/>
            <person name="Pei D."/>
        </authorList>
    </citation>
    <scope>NUCLEOTIDE SEQUENCE [LARGE SCALE GENOMIC DNA]</scope>
    <source>
        <strain evidence="4">Sxm20200214</strain>
        <tissue evidence="4">Leaf</tissue>
    </source>
</reference>
<evidence type="ECO:0000313" key="4">
    <source>
        <dbReference type="EMBL" id="KAG2280429.1"/>
    </source>
</evidence>
<protein>
    <recommendedName>
        <fullName evidence="1">glutathione transferase</fullName>
        <ecNumber evidence="1">2.5.1.18</ecNumber>
    </recommendedName>
</protein>
<dbReference type="OrthoDB" id="4217619at2759"/>
<comment type="caution">
    <text evidence="4">The sequence shown here is derived from an EMBL/GenBank/DDBJ whole genome shotgun (WGS) entry which is preliminary data.</text>
</comment>
<dbReference type="Gene3D" id="2.40.10.120">
    <property type="match status" value="1"/>
</dbReference>
<keyword evidence="2" id="KW-0808">Transferase</keyword>
<accession>A0A8X7R0U5</accession>
<dbReference type="GO" id="GO:0004364">
    <property type="term" value="F:glutathione transferase activity"/>
    <property type="evidence" value="ECO:0007669"/>
    <property type="project" value="UniProtKB-EC"/>
</dbReference>
<dbReference type="InterPro" id="IPR036282">
    <property type="entry name" value="Glutathione-S-Trfase_C_sf"/>
</dbReference>
<dbReference type="Proteomes" id="UP000886595">
    <property type="component" value="Unassembled WGS sequence"/>
</dbReference>
<evidence type="ECO:0000256" key="2">
    <source>
        <dbReference type="ARBA" id="ARBA00022679"/>
    </source>
</evidence>
<evidence type="ECO:0000256" key="3">
    <source>
        <dbReference type="ARBA" id="ARBA00047960"/>
    </source>
</evidence>
<dbReference type="InterPro" id="IPR044627">
    <property type="entry name" value="DHAR1/2/3/4"/>
</dbReference>
<dbReference type="AlphaFoldDB" id="A0A8X7R0U5"/>
<dbReference type="PANTHER" id="PTHR44420">
    <property type="entry name" value="GLUTATHIONE S-TRANSFERASE DHAR2-RELATED"/>
    <property type="match status" value="1"/>
</dbReference>
<dbReference type="Gene3D" id="1.20.1050.10">
    <property type="match status" value="1"/>
</dbReference>
<proteinExistence type="predicted"/>
<dbReference type="EMBL" id="JAAMPC010000011">
    <property type="protein sequence ID" value="KAG2280429.1"/>
    <property type="molecule type" value="Genomic_DNA"/>
</dbReference>
<gene>
    <name evidence="4" type="ORF">Bca52824_051649</name>
</gene>
<organism evidence="4 5">
    <name type="scientific">Brassica carinata</name>
    <name type="common">Ethiopian mustard</name>
    <name type="synonym">Abyssinian cabbage</name>
    <dbReference type="NCBI Taxonomy" id="52824"/>
    <lineage>
        <taxon>Eukaryota</taxon>
        <taxon>Viridiplantae</taxon>
        <taxon>Streptophyta</taxon>
        <taxon>Embryophyta</taxon>
        <taxon>Tracheophyta</taxon>
        <taxon>Spermatophyta</taxon>
        <taxon>Magnoliopsida</taxon>
        <taxon>eudicotyledons</taxon>
        <taxon>Gunneridae</taxon>
        <taxon>Pentapetalae</taxon>
        <taxon>rosids</taxon>
        <taxon>malvids</taxon>
        <taxon>Brassicales</taxon>
        <taxon>Brassicaceae</taxon>
        <taxon>Brassiceae</taxon>
        <taxon>Brassica</taxon>
    </lineage>
</organism>
<dbReference type="GO" id="GO:0045174">
    <property type="term" value="F:glutathione dehydrogenase (ascorbate) activity"/>
    <property type="evidence" value="ECO:0007669"/>
    <property type="project" value="InterPro"/>
</dbReference>
<dbReference type="GO" id="GO:0033355">
    <property type="term" value="P:ascorbate glutathione cycle"/>
    <property type="evidence" value="ECO:0007669"/>
    <property type="project" value="InterPro"/>
</dbReference>